<keyword evidence="9" id="KW-1185">Reference proteome</keyword>
<evidence type="ECO:0000256" key="1">
    <source>
        <dbReference type="ARBA" id="ARBA00022448"/>
    </source>
</evidence>
<keyword evidence="3 6" id="KW-0479">Metal-binding</keyword>
<dbReference type="PRINTS" id="PR00605">
    <property type="entry name" value="CYTCHROMECIC"/>
</dbReference>
<evidence type="ECO:0000313" key="8">
    <source>
        <dbReference type="EMBL" id="SHO52230.1"/>
    </source>
</evidence>
<dbReference type="GO" id="GO:0020037">
    <property type="term" value="F:heme binding"/>
    <property type="evidence" value="ECO:0007669"/>
    <property type="project" value="InterPro"/>
</dbReference>
<dbReference type="PROSITE" id="PS51007">
    <property type="entry name" value="CYTC"/>
    <property type="match status" value="1"/>
</dbReference>
<protein>
    <submittedName>
        <fullName evidence="8">Cytochrome C oxidase, cbb3-type, subunit III</fullName>
    </submittedName>
</protein>
<dbReference type="GO" id="GO:0009055">
    <property type="term" value="F:electron transfer activity"/>
    <property type="evidence" value="ECO:0007669"/>
    <property type="project" value="InterPro"/>
</dbReference>
<name>A0A1M7YHY2_9BACT</name>
<dbReference type="EMBL" id="FRFE01000033">
    <property type="protein sequence ID" value="SHO52230.1"/>
    <property type="molecule type" value="Genomic_DNA"/>
</dbReference>
<dbReference type="Pfam" id="PF13442">
    <property type="entry name" value="Cytochrome_CBB3"/>
    <property type="match status" value="1"/>
</dbReference>
<evidence type="ECO:0000256" key="6">
    <source>
        <dbReference type="PROSITE-ProRule" id="PRU00433"/>
    </source>
</evidence>
<keyword evidence="2 6" id="KW-0349">Heme</keyword>
<dbReference type="AlphaFoldDB" id="A0A1M7YHY2"/>
<keyword evidence="5 6" id="KW-0408">Iron</keyword>
<sequence>MFTHNMNSMRLLFALGIAVSLGCQIAYAHEWMAPAEAAMLKNPIPCESSSLKRQQTLYLENCASCHGNSGEGITASETGLRKDTPNLRKRLASHSDGDFFWKISTGKGDMPSFTGDLEDEEIWQIINFIGCPTE</sequence>
<accession>A0A1M7YHY2</accession>
<evidence type="ECO:0000259" key="7">
    <source>
        <dbReference type="PROSITE" id="PS51007"/>
    </source>
</evidence>
<dbReference type="Gene3D" id="1.10.760.10">
    <property type="entry name" value="Cytochrome c-like domain"/>
    <property type="match status" value="1"/>
</dbReference>
<dbReference type="SUPFAM" id="SSF46626">
    <property type="entry name" value="Cytochrome c"/>
    <property type="match status" value="1"/>
</dbReference>
<dbReference type="GO" id="GO:0005506">
    <property type="term" value="F:iron ion binding"/>
    <property type="evidence" value="ECO:0007669"/>
    <property type="project" value="InterPro"/>
</dbReference>
<evidence type="ECO:0000256" key="2">
    <source>
        <dbReference type="ARBA" id="ARBA00022617"/>
    </source>
</evidence>
<evidence type="ECO:0000313" key="9">
    <source>
        <dbReference type="Proteomes" id="UP000184603"/>
    </source>
</evidence>
<dbReference type="Proteomes" id="UP000184603">
    <property type="component" value="Unassembled WGS sequence"/>
</dbReference>
<evidence type="ECO:0000256" key="3">
    <source>
        <dbReference type="ARBA" id="ARBA00022723"/>
    </source>
</evidence>
<proteinExistence type="predicted"/>
<dbReference type="InterPro" id="IPR036909">
    <property type="entry name" value="Cyt_c-like_dom_sf"/>
</dbReference>
<dbReference type="OrthoDB" id="9773456at2"/>
<keyword evidence="4" id="KW-0249">Electron transport</keyword>
<dbReference type="STRING" id="1121416.SAMN02745220_04440"/>
<evidence type="ECO:0000256" key="4">
    <source>
        <dbReference type="ARBA" id="ARBA00022982"/>
    </source>
</evidence>
<organism evidence="8 9">
    <name type="scientific">Desulfopila aestuarii DSM 18488</name>
    <dbReference type="NCBI Taxonomy" id="1121416"/>
    <lineage>
        <taxon>Bacteria</taxon>
        <taxon>Pseudomonadati</taxon>
        <taxon>Thermodesulfobacteriota</taxon>
        <taxon>Desulfobulbia</taxon>
        <taxon>Desulfobulbales</taxon>
        <taxon>Desulfocapsaceae</taxon>
        <taxon>Desulfopila</taxon>
    </lineage>
</organism>
<evidence type="ECO:0000256" key="5">
    <source>
        <dbReference type="ARBA" id="ARBA00023004"/>
    </source>
</evidence>
<keyword evidence="1" id="KW-0813">Transport</keyword>
<dbReference type="InterPro" id="IPR008168">
    <property type="entry name" value="Cyt_C_IC"/>
</dbReference>
<dbReference type="InterPro" id="IPR009056">
    <property type="entry name" value="Cyt_c-like_dom"/>
</dbReference>
<feature type="domain" description="Cytochrome c" evidence="7">
    <location>
        <begin position="49"/>
        <end position="133"/>
    </location>
</feature>
<dbReference type="RefSeq" id="WP_073615848.1">
    <property type="nucleotide sequence ID" value="NZ_FRFE01000033.1"/>
</dbReference>
<gene>
    <name evidence="8" type="ORF">SAMN02745220_04440</name>
</gene>
<reference evidence="8 9" key="1">
    <citation type="submission" date="2016-12" db="EMBL/GenBank/DDBJ databases">
        <authorList>
            <person name="Song W.-J."/>
            <person name="Kurnit D.M."/>
        </authorList>
    </citation>
    <scope>NUCLEOTIDE SEQUENCE [LARGE SCALE GENOMIC DNA]</scope>
    <source>
        <strain evidence="8 9">DSM 18488</strain>
    </source>
</reference>